<proteinExistence type="predicted"/>
<sequence length="127" mass="14171">MAHEVISTPRLDAALERLRPVVAALPDAEVRLSHGTPTFFCGAGRRARTFASLHDEREWFEGRLCLWFAAPEGLQEALIAGDPARFFVPPYVGHRGWVGLRLDLPGTDWDEAAGVVEDAHEFIHDRL</sequence>
<reference evidence="1" key="1">
    <citation type="submission" date="2020-02" db="EMBL/GenBank/DDBJ databases">
        <authorList>
            <person name="Meier V. D."/>
        </authorList>
    </citation>
    <scope>NUCLEOTIDE SEQUENCE</scope>
    <source>
        <strain evidence="1">AVDCRST_MAG38</strain>
    </source>
</reference>
<evidence type="ECO:0000313" key="1">
    <source>
        <dbReference type="EMBL" id="CAA9478258.1"/>
    </source>
</evidence>
<name>A0A6J4RY49_9ACTN</name>
<dbReference type="Gene3D" id="3.90.1150.30">
    <property type="match status" value="1"/>
</dbReference>
<protein>
    <submittedName>
        <fullName evidence="1">YjbR family protein</fullName>
    </submittedName>
</protein>
<dbReference type="EMBL" id="CADCVJ010000152">
    <property type="protein sequence ID" value="CAA9478258.1"/>
    <property type="molecule type" value="Genomic_DNA"/>
</dbReference>
<dbReference type="AlphaFoldDB" id="A0A6J4RY49"/>
<organism evidence="1">
    <name type="scientific">uncultured Solirubrobacteraceae bacterium</name>
    <dbReference type="NCBI Taxonomy" id="1162706"/>
    <lineage>
        <taxon>Bacteria</taxon>
        <taxon>Bacillati</taxon>
        <taxon>Actinomycetota</taxon>
        <taxon>Thermoleophilia</taxon>
        <taxon>Solirubrobacterales</taxon>
        <taxon>Solirubrobacteraceae</taxon>
        <taxon>environmental samples</taxon>
    </lineage>
</organism>
<dbReference type="SUPFAM" id="SSF142906">
    <property type="entry name" value="YjbR-like"/>
    <property type="match status" value="1"/>
</dbReference>
<dbReference type="Pfam" id="PF04237">
    <property type="entry name" value="YjbR"/>
    <property type="match status" value="1"/>
</dbReference>
<accession>A0A6J4RY49</accession>
<dbReference type="InterPro" id="IPR038056">
    <property type="entry name" value="YjbR-like_sf"/>
</dbReference>
<dbReference type="InterPro" id="IPR058532">
    <property type="entry name" value="YjbR/MT2646/Rv2570-like"/>
</dbReference>
<gene>
    <name evidence="1" type="ORF">AVDCRST_MAG38-1884</name>
</gene>